<evidence type="ECO:0008006" key="6">
    <source>
        <dbReference type="Google" id="ProtNLM"/>
    </source>
</evidence>
<dbReference type="GO" id="GO:0003824">
    <property type="term" value="F:catalytic activity"/>
    <property type="evidence" value="ECO:0007669"/>
    <property type="project" value="InterPro"/>
</dbReference>
<dbReference type="InterPro" id="IPR013785">
    <property type="entry name" value="Aldolase_TIM"/>
</dbReference>
<organism evidence="5">
    <name type="scientific">marine metagenome</name>
    <dbReference type="NCBI Taxonomy" id="408172"/>
    <lineage>
        <taxon>unclassified sequences</taxon>
        <taxon>metagenomes</taxon>
        <taxon>ecological metagenomes</taxon>
    </lineage>
</organism>
<dbReference type="Gene3D" id="3.20.20.70">
    <property type="entry name" value="Aldolase class I"/>
    <property type="match status" value="1"/>
</dbReference>
<evidence type="ECO:0000256" key="2">
    <source>
        <dbReference type="ARBA" id="ARBA00022723"/>
    </source>
</evidence>
<keyword evidence="2" id="KW-0479">Metal-binding</keyword>
<dbReference type="EMBL" id="UINC01057605">
    <property type="protein sequence ID" value="SVB78938.1"/>
    <property type="molecule type" value="Genomic_DNA"/>
</dbReference>
<proteinExistence type="predicted"/>
<dbReference type="InterPro" id="IPR007197">
    <property type="entry name" value="rSAM"/>
</dbReference>
<evidence type="ECO:0000256" key="4">
    <source>
        <dbReference type="ARBA" id="ARBA00023014"/>
    </source>
</evidence>
<keyword evidence="4" id="KW-0411">Iron-sulfur</keyword>
<dbReference type="InterPro" id="IPR058240">
    <property type="entry name" value="rSAM_sf"/>
</dbReference>
<protein>
    <recommendedName>
        <fullName evidence="6">Radical SAM core domain-containing protein</fullName>
    </recommendedName>
</protein>
<reference evidence="5" key="1">
    <citation type="submission" date="2018-05" db="EMBL/GenBank/DDBJ databases">
        <authorList>
            <person name="Lanie J.A."/>
            <person name="Ng W.-L."/>
            <person name="Kazmierczak K.M."/>
            <person name="Andrzejewski T.M."/>
            <person name="Davidsen T.M."/>
            <person name="Wayne K.J."/>
            <person name="Tettelin H."/>
            <person name="Glass J.I."/>
            <person name="Rusch D."/>
            <person name="Podicherti R."/>
            <person name="Tsui H.-C.T."/>
            <person name="Winkler M.E."/>
        </authorList>
    </citation>
    <scope>NUCLEOTIDE SEQUENCE</scope>
</reference>
<dbReference type="GO" id="GO:0046872">
    <property type="term" value="F:metal ion binding"/>
    <property type="evidence" value="ECO:0007669"/>
    <property type="project" value="UniProtKB-KW"/>
</dbReference>
<dbReference type="AlphaFoldDB" id="A0A382GV17"/>
<evidence type="ECO:0000256" key="1">
    <source>
        <dbReference type="ARBA" id="ARBA00022691"/>
    </source>
</evidence>
<evidence type="ECO:0000256" key="3">
    <source>
        <dbReference type="ARBA" id="ARBA00023004"/>
    </source>
</evidence>
<dbReference type="GO" id="GO:0051536">
    <property type="term" value="F:iron-sulfur cluster binding"/>
    <property type="evidence" value="ECO:0007669"/>
    <property type="project" value="UniProtKB-KW"/>
</dbReference>
<sequence>MLSIFVEASCNRYVHDECRFCHVYPPLKPSLESREDWHMMPDTARLMAEKIRSIAPLKELAKKEINLTGGEASQNPHIVEIYKIFRTLSGNVRLHTNLDINSEKSKRWERLVEISRLRGRIDITLYPTVWESKQKPLLKEIIRLQSGLIVNLIYESLEDLLRQLKILIDFFEDQGQKNFFSVLALLNRFRDQLKITMETNPECREDDFLDGMGDLENYVSCPDGFVFAINAIPSFYVSPEGIRDMTSLPFPKDIYKIECTAVRGVIEIMTILQTGEMTPCCDVGNLKCKPKFGNLLSDSPEVILQKFDESQKLMASGA</sequence>
<keyword evidence="3" id="KW-0408">Iron</keyword>
<dbReference type="CDD" id="cd01335">
    <property type="entry name" value="Radical_SAM"/>
    <property type="match status" value="1"/>
</dbReference>
<dbReference type="SFLD" id="SFLDS00029">
    <property type="entry name" value="Radical_SAM"/>
    <property type="match status" value="1"/>
</dbReference>
<accession>A0A382GV17</accession>
<keyword evidence="1" id="KW-0949">S-adenosyl-L-methionine</keyword>
<evidence type="ECO:0000313" key="5">
    <source>
        <dbReference type="EMBL" id="SVB78938.1"/>
    </source>
</evidence>
<name>A0A382GV17_9ZZZZ</name>
<feature type="non-terminal residue" evidence="5">
    <location>
        <position position="318"/>
    </location>
</feature>
<gene>
    <name evidence="5" type="ORF">METZ01_LOCUS231792</name>
</gene>
<dbReference type="SUPFAM" id="SSF102114">
    <property type="entry name" value="Radical SAM enzymes"/>
    <property type="match status" value="1"/>
</dbReference>